<gene>
    <name evidence="6" type="ORF">MNR06_06790</name>
</gene>
<dbReference type="Pfam" id="PF00535">
    <property type="entry name" value="Glycos_transf_2"/>
    <property type="match status" value="1"/>
</dbReference>
<dbReference type="GO" id="GO:0016757">
    <property type="term" value="F:glycosyltransferase activity"/>
    <property type="evidence" value="ECO:0007669"/>
    <property type="project" value="UniProtKB-KW"/>
</dbReference>
<dbReference type="RefSeq" id="WP_243540388.1">
    <property type="nucleotide sequence ID" value="NZ_CP093442.1"/>
</dbReference>
<dbReference type="InterPro" id="IPR029044">
    <property type="entry name" value="Nucleotide-diphossugar_trans"/>
</dbReference>
<dbReference type="Proteomes" id="UP000830116">
    <property type="component" value="Chromosome"/>
</dbReference>
<accession>A0ABY4CCM6</accession>
<sequence>MDNISLYESLRQIFIQYGLPGIEYTAYYFIAVNSFYMLLLVLALLSVKKRKNLKPFTGQMDHLSFSPAITILAPAFNEERSIEESTKALLHLQYTRYEVMVLNDGSKDGTLEILKEKFALYAENLPRWSHLGKGIVRGTYKSKIFPNLTVIDKFNSGKADSLNVGIDYASKELICCVDSDSLLEQDALIAVTAPFLEDPTTIASGGTIRVINSNKLENSSVTERRFPKEFLPAIQLLEYIRAFFCGRVGWNSLNATIIISGAFGAFKKDAVVAVGGYQTDTLGEDMDLVVRLHAYHRLKKIPYQIVFLPEPVCWTEVPSDWRTLKKQRRRWSIGLAQVLWKYKGLLMNPRYGTVGLIAFPYFLFVDLLSPFIEFFAIFLIVAGVGFGYFGQYAEVLLFFISIFYGSIVTYAAAMIDDSFDENRRHFPSLTKIFMFSILENFGYRQVHALWRIEGVLKAFKKDHRWGSMKRKGLTSGG</sequence>
<reference evidence="6" key="1">
    <citation type="submission" date="2022-03" db="EMBL/GenBank/DDBJ databases">
        <title>Genome Identification and Characterization of new species Bdellovibrio reynosense LBG001 sp. nov. from a Mexico soil sample.</title>
        <authorList>
            <person name="Camilli A."/>
            <person name="Ajao Y."/>
            <person name="Guo X."/>
        </authorList>
    </citation>
    <scope>NUCLEOTIDE SEQUENCE</scope>
    <source>
        <strain evidence="6">LBG001</strain>
    </source>
</reference>
<dbReference type="CDD" id="cd06423">
    <property type="entry name" value="CESA_like"/>
    <property type="match status" value="1"/>
</dbReference>
<feature type="transmembrane region" description="Helical" evidence="4">
    <location>
        <begin position="356"/>
        <end position="389"/>
    </location>
</feature>
<dbReference type="EC" id="2.4.-.-" evidence="6"/>
<keyword evidence="4" id="KW-0472">Membrane</keyword>
<evidence type="ECO:0000256" key="1">
    <source>
        <dbReference type="ARBA" id="ARBA00006739"/>
    </source>
</evidence>
<keyword evidence="3 6" id="KW-0808">Transferase</keyword>
<evidence type="ECO:0000313" key="7">
    <source>
        <dbReference type="Proteomes" id="UP000830116"/>
    </source>
</evidence>
<feature type="domain" description="Glycosyltransferase 2-like" evidence="5">
    <location>
        <begin position="71"/>
        <end position="227"/>
    </location>
</feature>
<name>A0ABY4CCM6_9BACT</name>
<dbReference type="SUPFAM" id="SSF53448">
    <property type="entry name" value="Nucleotide-diphospho-sugar transferases"/>
    <property type="match status" value="1"/>
</dbReference>
<dbReference type="EMBL" id="CP093442">
    <property type="protein sequence ID" value="UOF02655.1"/>
    <property type="molecule type" value="Genomic_DNA"/>
</dbReference>
<evidence type="ECO:0000259" key="5">
    <source>
        <dbReference type="Pfam" id="PF00535"/>
    </source>
</evidence>
<feature type="transmembrane region" description="Helical" evidence="4">
    <location>
        <begin position="26"/>
        <end position="47"/>
    </location>
</feature>
<keyword evidence="4" id="KW-1133">Transmembrane helix</keyword>
<dbReference type="Gene3D" id="3.90.550.10">
    <property type="entry name" value="Spore Coat Polysaccharide Biosynthesis Protein SpsA, Chain A"/>
    <property type="match status" value="1"/>
</dbReference>
<keyword evidence="7" id="KW-1185">Reference proteome</keyword>
<evidence type="ECO:0000313" key="6">
    <source>
        <dbReference type="EMBL" id="UOF02655.1"/>
    </source>
</evidence>
<evidence type="ECO:0000256" key="3">
    <source>
        <dbReference type="ARBA" id="ARBA00022679"/>
    </source>
</evidence>
<keyword evidence="2 6" id="KW-0328">Glycosyltransferase</keyword>
<evidence type="ECO:0000256" key="2">
    <source>
        <dbReference type="ARBA" id="ARBA00022676"/>
    </source>
</evidence>
<dbReference type="PANTHER" id="PTHR43630:SF1">
    <property type="entry name" value="POLY-BETA-1,6-N-ACETYL-D-GLUCOSAMINE SYNTHASE"/>
    <property type="match status" value="1"/>
</dbReference>
<feature type="transmembrane region" description="Helical" evidence="4">
    <location>
        <begin position="395"/>
        <end position="415"/>
    </location>
</feature>
<evidence type="ECO:0000256" key="4">
    <source>
        <dbReference type="SAM" id="Phobius"/>
    </source>
</evidence>
<protein>
    <submittedName>
        <fullName evidence="6">Glycosyltransferase</fullName>
        <ecNumber evidence="6">2.4.-.-</ecNumber>
    </submittedName>
</protein>
<dbReference type="PANTHER" id="PTHR43630">
    <property type="entry name" value="POLY-BETA-1,6-N-ACETYL-D-GLUCOSAMINE SYNTHASE"/>
    <property type="match status" value="1"/>
</dbReference>
<proteinExistence type="inferred from homology"/>
<keyword evidence="4" id="KW-0812">Transmembrane</keyword>
<dbReference type="InterPro" id="IPR001173">
    <property type="entry name" value="Glyco_trans_2-like"/>
</dbReference>
<organism evidence="6 7">
    <name type="scientific">Bdellovibrio reynosensis</name>
    <dbReference type="NCBI Taxonomy" id="2835041"/>
    <lineage>
        <taxon>Bacteria</taxon>
        <taxon>Pseudomonadati</taxon>
        <taxon>Bdellovibrionota</taxon>
        <taxon>Bdellovibrionia</taxon>
        <taxon>Bdellovibrionales</taxon>
        <taxon>Pseudobdellovibrionaceae</taxon>
        <taxon>Bdellovibrio</taxon>
    </lineage>
</organism>
<comment type="similarity">
    <text evidence="1">Belongs to the glycosyltransferase 2 family.</text>
</comment>